<dbReference type="SUPFAM" id="SSF111369">
    <property type="entry name" value="HlyD-like secretion proteins"/>
    <property type="match status" value="1"/>
</dbReference>
<dbReference type="Gene3D" id="1.10.287.470">
    <property type="entry name" value="Helix hairpin bin"/>
    <property type="match status" value="1"/>
</dbReference>
<sequence>MKTTYITLFTLALFVAACGSKKTTKKEVIRPVRYQQVHKSGGKSSRTFSGVARASTETRLSFKVSGTIQVLNVKVGQQVKAGQLIASVDAADYVLQYEDAKASLRNVEAQRQNAQSSYNRLRQLYENNNASLSDYEKAKTGYESAKATVNSIKKKIALAQSQINYTKIVAPRDGVVAEVLVETNENVSPGRPIVQLDSGKELEVKVDIPEVFIAKVKSGDTVQMRFSAQPQTLYKGIVHEVAFTASRGKTTYPVTVKILNPDQNMRPSMTCNVTFVFDYGIATPKMLVPAIAVRQDVQGKRYVFTVKDVKGESSKVVKQVVKVGDLTEEGIEIMQGLKESELVVTAGVSKLKDGQKVRLSR</sequence>
<comment type="similarity">
    <text evidence="1">Belongs to the membrane fusion protein (MFP) (TC 8.A.1) family.</text>
</comment>
<accession>A2A048</accession>
<dbReference type="PROSITE" id="PS51257">
    <property type="entry name" value="PROKAR_LIPOPROTEIN"/>
    <property type="match status" value="1"/>
</dbReference>
<dbReference type="NCBIfam" id="TIGR01730">
    <property type="entry name" value="RND_mfp"/>
    <property type="match status" value="1"/>
</dbReference>
<evidence type="ECO:0000259" key="4">
    <source>
        <dbReference type="Pfam" id="PF25954"/>
    </source>
</evidence>
<evidence type="ECO:0000259" key="3">
    <source>
        <dbReference type="Pfam" id="PF25917"/>
    </source>
</evidence>
<organism evidence="5 6">
    <name type="scientific">Microscilla marina ATCC 23134</name>
    <dbReference type="NCBI Taxonomy" id="313606"/>
    <lineage>
        <taxon>Bacteria</taxon>
        <taxon>Pseudomonadati</taxon>
        <taxon>Bacteroidota</taxon>
        <taxon>Cytophagia</taxon>
        <taxon>Cytophagales</taxon>
        <taxon>Microscillaceae</taxon>
        <taxon>Microscilla</taxon>
    </lineage>
</organism>
<feature type="domain" description="CusB-like beta-barrel" evidence="4">
    <location>
        <begin position="204"/>
        <end position="275"/>
    </location>
</feature>
<dbReference type="InterPro" id="IPR058792">
    <property type="entry name" value="Beta-barrel_RND_2"/>
</dbReference>
<dbReference type="Gene3D" id="2.40.420.20">
    <property type="match status" value="1"/>
</dbReference>
<evidence type="ECO:0000313" key="5">
    <source>
        <dbReference type="EMBL" id="EAY23986.1"/>
    </source>
</evidence>
<dbReference type="OrthoDB" id="9784685at2"/>
<dbReference type="InterPro" id="IPR058625">
    <property type="entry name" value="MdtA-like_BSH"/>
</dbReference>
<feature type="coiled-coil region" evidence="2">
    <location>
        <begin position="90"/>
        <end position="162"/>
    </location>
</feature>
<keyword evidence="6" id="KW-1185">Reference proteome</keyword>
<dbReference type="Pfam" id="PF25954">
    <property type="entry name" value="Beta-barrel_RND_2"/>
    <property type="match status" value="1"/>
</dbReference>
<dbReference type="InterPro" id="IPR006143">
    <property type="entry name" value="RND_pump_MFP"/>
</dbReference>
<dbReference type="Gene3D" id="2.40.30.170">
    <property type="match status" value="1"/>
</dbReference>
<proteinExistence type="inferred from homology"/>
<dbReference type="EMBL" id="AAWS01000091">
    <property type="protein sequence ID" value="EAY23986.1"/>
    <property type="molecule type" value="Genomic_DNA"/>
</dbReference>
<dbReference type="eggNOG" id="COG0845">
    <property type="taxonomic scope" value="Bacteria"/>
</dbReference>
<protein>
    <submittedName>
        <fullName evidence="5">RND efflux system membrane fusion protein</fullName>
    </submittedName>
</protein>
<dbReference type="AlphaFoldDB" id="A2A048"/>
<feature type="domain" description="Multidrug resistance protein MdtA-like barrel-sandwich hybrid" evidence="3">
    <location>
        <begin position="63"/>
        <end position="190"/>
    </location>
</feature>
<dbReference type="Proteomes" id="UP000004095">
    <property type="component" value="Unassembled WGS sequence"/>
</dbReference>
<dbReference type="PANTHER" id="PTHR30469">
    <property type="entry name" value="MULTIDRUG RESISTANCE PROTEIN MDTA"/>
    <property type="match status" value="1"/>
</dbReference>
<dbReference type="Gene3D" id="2.40.50.100">
    <property type="match status" value="1"/>
</dbReference>
<dbReference type="RefSeq" id="WP_002705724.1">
    <property type="nucleotide sequence ID" value="NZ_AAWS01000091.1"/>
</dbReference>
<dbReference type="Pfam" id="PF25917">
    <property type="entry name" value="BSH_RND"/>
    <property type="match status" value="1"/>
</dbReference>
<comment type="caution">
    <text evidence="5">The sequence shown here is derived from an EMBL/GenBank/DDBJ whole genome shotgun (WGS) entry which is preliminary data.</text>
</comment>
<dbReference type="GO" id="GO:0015562">
    <property type="term" value="F:efflux transmembrane transporter activity"/>
    <property type="evidence" value="ECO:0007669"/>
    <property type="project" value="TreeGrafter"/>
</dbReference>
<dbReference type="PANTHER" id="PTHR30469:SF20">
    <property type="entry name" value="EFFLUX RND TRANSPORTER PERIPLASMIC ADAPTOR SUBUNIT"/>
    <property type="match status" value="1"/>
</dbReference>
<keyword evidence="2" id="KW-0175">Coiled coil</keyword>
<evidence type="ECO:0000256" key="2">
    <source>
        <dbReference type="SAM" id="Coils"/>
    </source>
</evidence>
<evidence type="ECO:0000313" key="6">
    <source>
        <dbReference type="Proteomes" id="UP000004095"/>
    </source>
</evidence>
<gene>
    <name evidence="5" type="ORF">M23134_04934</name>
</gene>
<dbReference type="GO" id="GO:1990281">
    <property type="term" value="C:efflux pump complex"/>
    <property type="evidence" value="ECO:0007669"/>
    <property type="project" value="TreeGrafter"/>
</dbReference>
<name>A2A048_MICM2</name>
<evidence type="ECO:0000256" key="1">
    <source>
        <dbReference type="ARBA" id="ARBA00009477"/>
    </source>
</evidence>
<reference evidence="5 6" key="1">
    <citation type="submission" date="2007-01" db="EMBL/GenBank/DDBJ databases">
        <authorList>
            <person name="Haygood M."/>
            <person name="Podell S."/>
            <person name="Anderson C."/>
            <person name="Hopkinson B."/>
            <person name="Roe K."/>
            <person name="Barbeau K."/>
            <person name="Gaasterland T."/>
            <person name="Ferriera S."/>
            <person name="Johnson J."/>
            <person name="Kravitz S."/>
            <person name="Beeson K."/>
            <person name="Sutton G."/>
            <person name="Rogers Y.-H."/>
            <person name="Friedman R."/>
            <person name="Frazier M."/>
            <person name="Venter J.C."/>
        </authorList>
    </citation>
    <scope>NUCLEOTIDE SEQUENCE [LARGE SCALE GENOMIC DNA]</scope>
    <source>
        <strain evidence="5 6">ATCC 23134</strain>
    </source>
</reference>